<dbReference type="SUPFAM" id="SSF55729">
    <property type="entry name" value="Acyl-CoA N-acyltransferases (Nat)"/>
    <property type="match status" value="1"/>
</dbReference>
<evidence type="ECO:0000313" key="3">
    <source>
        <dbReference type="Proteomes" id="UP000256645"/>
    </source>
</evidence>
<dbReference type="Proteomes" id="UP000256645">
    <property type="component" value="Unassembled WGS sequence"/>
</dbReference>
<dbReference type="InterPro" id="IPR052523">
    <property type="entry name" value="Trichothecene_AcTrans"/>
</dbReference>
<dbReference type="PANTHER" id="PTHR42791:SF1">
    <property type="entry name" value="N-ACETYLTRANSFERASE DOMAIN-CONTAINING PROTEIN"/>
    <property type="match status" value="1"/>
</dbReference>
<feature type="domain" description="N-acetyltransferase" evidence="1">
    <location>
        <begin position="77"/>
        <end position="215"/>
    </location>
</feature>
<gene>
    <name evidence="2" type="ORF">BP6252_01963</name>
</gene>
<organism evidence="2 3">
    <name type="scientific">Coleophoma cylindrospora</name>
    <dbReference type="NCBI Taxonomy" id="1849047"/>
    <lineage>
        <taxon>Eukaryota</taxon>
        <taxon>Fungi</taxon>
        <taxon>Dikarya</taxon>
        <taxon>Ascomycota</taxon>
        <taxon>Pezizomycotina</taxon>
        <taxon>Leotiomycetes</taxon>
        <taxon>Helotiales</taxon>
        <taxon>Dermateaceae</taxon>
        <taxon>Coleophoma</taxon>
    </lineage>
</organism>
<dbReference type="GO" id="GO:0016747">
    <property type="term" value="F:acyltransferase activity, transferring groups other than amino-acyl groups"/>
    <property type="evidence" value="ECO:0007669"/>
    <property type="project" value="InterPro"/>
</dbReference>
<keyword evidence="3" id="KW-1185">Reference proteome</keyword>
<protein>
    <recommendedName>
        <fullName evidence="1">N-acetyltransferase domain-containing protein</fullName>
    </recommendedName>
</protein>
<dbReference type="Pfam" id="PF13508">
    <property type="entry name" value="Acetyltransf_7"/>
    <property type="match status" value="1"/>
</dbReference>
<reference evidence="2 3" key="1">
    <citation type="journal article" date="2018" name="IMA Fungus">
        <title>IMA Genome-F 9: Draft genome sequence of Annulohypoxylon stygium, Aspergillus mulundensis, Berkeleyomyces basicola (syn. Thielaviopsis basicola), Ceratocystis smalleyi, two Cercospora beticola strains, Coleophoma cylindrospora, Fusarium fracticaudum, Phialophora cf. hyalina, and Morchella septimelata.</title>
        <authorList>
            <person name="Wingfield B.D."/>
            <person name="Bills G.F."/>
            <person name="Dong Y."/>
            <person name="Huang W."/>
            <person name="Nel W.J."/>
            <person name="Swalarsk-Parry B.S."/>
            <person name="Vaghefi N."/>
            <person name="Wilken P.M."/>
            <person name="An Z."/>
            <person name="de Beer Z.W."/>
            <person name="De Vos L."/>
            <person name="Chen L."/>
            <person name="Duong T.A."/>
            <person name="Gao Y."/>
            <person name="Hammerbacher A."/>
            <person name="Kikkert J.R."/>
            <person name="Li Y."/>
            <person name="Li H."/>
            <person name="Li K."/>
            <person name="Li Q."/>
            <person name="Liu X."/>
            <person name="Ma X."/>
            <person name="Naidoo K."/>
            <person name="Pethybridge S.J."/>
            <person name="Sun J."/>
            <person name="Steenkamp E.T."/>
            <person name="van der Nest M.A."/>
            <person name="van Wyk S."/>
            <person name="Wingfield M.J."/>
            <person name="Xiong C."/>
            <person name="Yue Q."/>
            <person name="Zhang X."/>
        </authorList>
    </citation>
    <scope>NUCLEOTIDE SEQUENCE [LARGE SCALE GENOMIC DNA]</scope>
    <source>
        <strain evidence="2 3">BP6252</strain>
    </source>
</reference>
<sequence>MAFEDSFVIAPLPKTLEAAKSIREIESSAHVDSVTVPLLWPRAHKDEVSVQEKSQEERAKQQDAHALNFMIQPENYYFVVHDKAANMDVAFVWWQNCKGRTEAEWAEVYRNRYRPAGCNNALMDATSGVRFLKRAKFLGDRDFFMLKELYVRPEYQRRGIGSKCMEWGVKTADELGLPAYTEASEKGLGLYTKYGFEEFDRVTVDLEPWGGKEGQVNSFGLLFRQAKSTSASED</sequence>
<dbReference type="InterPro" id="IPR000182">
    <property type="entry name" value="GNAT_dom"/>
</dbReference>
<dbReference type="AlphaFoldDB" id="A0A3D8SDJ0"/>
<dbReference type="Gene3D" id="3.40.630.30">
    <property type="match status" value="1"/>
</dbReference>
<dbReference type="OrthoDB" id="2115692at2759"/>
<proteinExistence type="predicted"/>
<name>A0A3D8SDJ0_9HELO</name>
<accession>A0A3D8SDJ0</accession>
<comment type="caution">
    <text evidence="2">The sequence shown here is derived from an EMBL/GenBank/DDBJ whole genome shotgun (WGS) entry which is preliminary data.</text>
</comment>
<dbReference type="CDD" id="cd04301">
    <property type="entry name" value="NAT_SF"/>
    <property type="match status" value="1"/>
</dbReference>
<dbReference type="PROSITE" id="PS51186">
    <property type="entry name" value="GNAT"/>
    <property type="match status" value="1"/>
</dbReference>
<dbReference type="PANTHER" id="PTHR42791">
    <property type="entry name" value="GNAT FAMILY ACETYLTRANSFERASE"/>
    <property type="match status" value="1"/>
</dbReference>
<dbReference type="STRING" id="1849047.A0A3D8SDJ0"/>
<evidence type="ECO:0000259" key="1">
    <source>
        <dbReference type="PROSITE" id="PS51186"/>
    </source>
</evidence>
<dbReference type="InterPro" id="IPR016181">
    <property type="entry name" value="Acyl_CoA_acyltransferase"/>
</dbReference>
<dbReference type="EMBL" id="PDLM01000002">
    <property type="protein sequence ID" value="RDW84373.1"/>
    <property type="molecule type" value="Genomic_DNA"/>
</dbReference>
<evidence type="ECO:0000313" key="2">
    <source>
        <dbReference type="EMBL" id="RDW84373.1"/>
    </source>
</evidence>